<dbReference type="Pfam" id="PF04430">
    <property type="entry name" value="DUF498"/>
    <property type="match status" value="1"/>
</dbReference>
<keyword evidence="3" id="KW-0496">Mitochondrion</keyword>
<dbReference type="PANTHER" id="PTHR21192:SF2">
    <property type="entry name" value="NADH DEHYDROGENASE [UBIQUINONE] 1 ALPHA SUBCOMPLEX ASSEMBLY FACTOR 3"/>
    <property type="match status" value="1"/>
</dbReference>
<reference evidence="5 6" key="2">
    <citation type="journal article" date="2012" name="Open Biol.">
        <title>Characteristics of nucleosomes and linker DNA regions on the genome of the basidiomycete Mixia osmundae revealed by mono- and dinucleosome mapping.</title>
        <authorList>
            <person name="Nishida H."/>
            <person name="Kondo S."/>
            <person name="Matsumoto T."/>
            <person name="Suzuki Y."/>
            <person name="Yoshikawa H."/>
            <person name="Taylor T.D."/>
            <person name="Sugiyama J."/>
        </authorList>
    </citation>
    <scope>NUCLEOTIDE SEQUENCE [LARGE SCALE GENOMIC DNA]</scope>
    <source>
        <strain evidence="6">CBS 9802 / IAM 14324 / JCM 22182 / KY 12970</strain>
    </source>
</reference>
<dbReference type="Gene3D" id="3.40.1230.10">
    <property type="entry name" value="MTH938-like"/>
    <property type="match status" value="1"/>
</dbReference>
<dbReference type="OrthoDB" id="20681at2759"/>
<dbReference type="GO" id="GO:0032981">
    <property type="term" value="P:mitochondrial respiratory chain complex I assembly"/>
    <property type="evidence" value="ECO:0007669"/>
    <property type="project" value="InterPro"/>
</dbReference>
<dbReference type="eggNOG" id="KOG3363">
    <property type="taxonomic scope" value="Eukaryota"/>
</dbReference>
<evidence type="ECO:0000313" key="6">
    <source>
        <dbReference type="Proteomes" id="UP000009131"/>
    </source>
</evidence>
<dbReference type="InterPro" id="IPR007523">
    <property type="entry name" value="NDUFAF3/AAMDC"/>
</dbReference>
<dbReference type="EMBL" id="BABT02000240">
    <property type="protein sequence ID" value="GAA99840.1"/>
    <property type="molecule type" value="Genomic_DNA"/>
</dbReference>
<proteinExistence type="inferred from homology"/>
<keyword evidence="6" id="KW-1185">Reference proteome</keyword>
<dbReference type="InterPro" id="IPR036748">
    <property type="entry name" value="MTH938-like_sf"/>
</dbReference>
<dbReference type="SUPFAM" id="SSF64076">
    <property type="entry name" value="MTH938-like"/>
    <property type="match status" value="1"/>
</dbReference>
<evidence type="ECO:0000313" key="5">
    <source>
        <dbReference type="EMBL" id="GAA99840.1"/>
    </source>
</evidence>
<comment type="subcellular location">
    <subcellularLocation>
        <location evidence="1">Mitochondrion</location>
    </subcellularLocation>
</comment>
<dbReference type="PANTHER" id="PTHR21192">
    <property type="entry name" value="NUCLEAR PROTEIN E3-3"/>
    <property type="match status" value="1"/>
</dbReference>
<gene>
    <name evidence="5" type="primary">Mo06543</name>
    <name evidence="5" type="ORF">E5Q_06543</name>
</gene>
<evidence type="ECO:0000256" key="4">
    <source>
        <dbReference type="ARBA" id="ARBA00049984"/>
    </source>
</evidence>
<dbReference type="GO" id="GO:0005743">
    <property type="term" value="C:mitochondrial inner membrane"/>
    <property type="evidence" value="ECO:0007669"/>
    <property type="project" value="TreeGrafter"/>
</dbReference>
<comment type="caution">
    <text evidence="5">The sequence shown here is derived from an EMBL/GenBank/DDBJ whole genome shotgun (WGS) entry which is preliminary data.</text>
</comment>
<organism evidence="5 6">
    <name type="scientific">Mixia osmundae (strain CBS 9802 / IAM 14324 / JCM 22182 / KY 12970)</name>
    <dbReference type="NCBI Taxonomy" id="764103"/>
    <lineage>
        <taxon>Eukaryota</taxon>
        <taxon>Fungi</taxon>
        <taxon>Dikarya</taxon>
        <taxon>Basidiomycota</taxon>
        <taxon>Pucciniomycotina</taxon>
        <taxon>Mixiomycetes</taxon>
        <taxon>Mixiales</taxon>
        <taxon>Mixiaceae</taxon>
        <taxon>Mixia</taxon>
    </lineage>
</organism>
<accession>G7EAI0</accession>
<sequence>MLPACTCSARVSHRAIQRAASTRLTDGPLTRLQVRRTSSKDTPRVVPQTVRQLHASARSQSTYDDFVNVLSDAPRPAIIVETASEEKGFMLSDGLTLPQACIFLNGSTFLWDVPEAPQDFTWQDWSIDHFKIFEVVSPRPEILFLGTGAKTAPSPPWLRKYMTHLGIQLDVLDSSNACATFNLLAEEGRRVAGAVLPLRPMPSRPTS</sequence>
<dbReference type="InterPro" id="IPR034095">
    <property type="entry name" value="NDUF3"/>
</dbReference>
<comment type="similarity">
    <text evidence="4">Belongs to the NDUFAF3 family.</text>
</comment>
<dbReference type="HOGENOM" id="CLU_074390_1_2_1"/>
<reference evidence="5 6" key="1">
    <citation type="journal article" date="2011" name="J. Gen. Appl. Microbiol.">
        <title>Draft genome sequencing of the enigmatic basidiomycete Mixia osmundae.</title>
        <authorList>
            <person name="Nishida H."/>
            <person name="Nagatsuka Y."/>
            <person name="Sugiyama J."/>
        </authorList>
    </citation>
    <scope>NUCLEOTIDE SEQUENCE [LARGE SCALE GENOMIC DNA]</scope>
    <source>
        <strain evidence="6">CBS 9802 / IAM 14324 / JCM 22182 / KY 12970</strain>
    </source>
</reference>
<dbReference type="STRING" id="764103.G7EAI0"/>
<dbReference type="AlphaFoldDB" id="G7EAI0"/>
<evidence type="ECO:0000256" key="1">
    <source>
        <dbReference type="ARBA" id="ARBA00004173"/>
    </source>
</evidence>
<name>G7EAI0_MIXOS</name>
<evidence type="ECO:0000256" key="2">
    <source>
        <dbReference type="ARBA" id="ARBA00021776"/>
    </source>
</evidence>
<evidence type="ECO:0000256" key="3">
    <source>
        <dbReference type="ARBA" id="ARBA00023128"/>
    </source>
</evidence>
<dbReference type="InParanoid" id="G7EAI0"/>
<dbReference type="Proteomes" id="UP000009131">
    <property type="component" value="Unassembled WGS sequence"/>
</dbReference>
<protein>
    <recommendedName>
        <fullName evidence="2">NADH dehydrogenase [ubiquinone] 1 alpha subcomplex assembly factor 3</fullName>
    </recommendedName>
</protein>
<dbReference type="CDD" id="cd05125">
    <property type="entry name" value="Mth938_2P1-like"/>
    <property type="match status" value="1"/>
</dbReference>